<dbReference type="AlphaFoldDB" id="A0A3M7SU72"/>
<sequence>MLKFTIFCQVTFRNCFYILALLSFKTITMRLIAGKSVSFYFLKYYIRLIYGQKLTSCAIEFSSKIISESDSISISDSSSDDNSRWFDLFLYRLDKILKN</sequence>
<keyword evidence="2" id="KW-1185">Reference proteome</keyword>
<organism evidence="1 2">
    <name type="scientific">Brachionus plicatilis</name>
    <name type="common">Marine rotifer</name>
    <name type="synonym">Brachionus muelleri</name>
    <dbReference type="NCBI Taxonomy" id="10195"/>
    <lineage>
        <taxon>Eukaryota</taxon>
        <taxon>Metazoa</taxon>
        <taxon>Spiralia</taxon>
        <taxon>Gnathifera</taxon>
        <taxon>Rotifera</taxon>
        <taxon>Eurotatoria</taxon>
        <taxon>Monogononta</taxon>
        <taxon>Pseudotrocha</taxon>
        <taxon>Ploima</taxon>
        <taxon>Brachionidae</taxon>
        <taxon>Brachionus</taxon>
    </lineage>
</organism>
<dbReference type="EMBL" id="REGN01000752">
    <property type="protein sequence ID" value="RNA39391.1"/>
    <property type="molecule type" value="Genomic_DNA"/>
</dbReference>
<protein>
    <submittedName>
        <fullName evidence="1">Uncharacterized protein</fullName>
    </submittedName>
</protein>
<evidence type="ECO:0000313" key="1">
    <source>
        <dbReference type="EMBL" id="RNA39391.1"/>
    </source>
</evidence>
<proteinExistence type="predicted"/>
<accession>A0A3M7SU72</accession>
<comment type="caution">
    <text evidence="1">The sequence shown here is derived from an EMBL/GenBank/DDBJ whole genome shotgun (WGS) entry which is preliminary data.</text>
</comment>
<gene>
    <name evidence="1" type="ORF">BpHYR1_039379</name>
</gene>
<dbReference type="Proteomes" id="UP000276133">
    <property type="component" value="Unassembled WGS sequence"/>
</dbReference>
<evidence type="ECO:0000313" key="2">
    <source>
        <dbReference type="Proteomes" id="UP000276133"/>
    </source>
</evidence>
<name>A0A3M7SU72_BRAPC</name>
<reference evidence="1 2" key="1">
    <citation type="journal article" date="2018" name="Sci. Rep.">
        <title>Genomic signatures of local adaptation to the degree of environmental predictability in rotifers.</title>
        <authorList>
            <person name="Franch-Gras L."/>
            <person name="Hahn C."/>
            <person name="Garcia-Roger E.M."/>
            <person name="Carmona M.J."/>
            <person name="Serra M."/>
            <person name="Gomez A."/>
        </authorList>
    </citation>
    <scope>NUCLEOTIDE SEQUENCE [LARGE SCALE GENOMIC DNA]</scope>
    <source>
        <strain evidence="1">HYR1</strain>
    </source>
</reference>